<name>A0A916RWG8_9HYPH</name>
<reference evidence="2" key="2">
    <citation type="submission" date="2020-09" db="EMBL/GenBank/DDBJ databases">
        <authorList>
            <person name="Sun Q."/>
            <person name="Zhou Y."/>
        </authorList>
    </citation>
    <scope>NUCLEOTIDE SEQUENCE</scope>
    <source>
        <strain evidence="2">CGMCC 1.15320</strain>
    </source>
</reference>
<dbReference type="GO" id="GO:0030288">
    <property type="term" value="C:outer membrane-bounded periplasmic space"/>
    <property type="evidence" value="ECO:0007669"/>
    <property type="project" value="InterPro"/>
</dbReference>
<comment type="caution">
    <text evidence="2">The sequence shown here is derived from an EMBL/GenBank/DDBJ whole genome shotgun (WGS) entry which is preliminary data.</text>
</comment>
<evidence type="ECO:0000313" key="3">
    <source>
        <dbReference type="Proteomes" id="UP000636264"/>
    </source>
</evidence>
<gene>
    <name evidence="2" type="ORF">GCM10011385_29570</name>
</gene>
<dbReference type="Proteomes" id="UP000636264">
    <property type="component" value="Unassembled WGS sequence"/>
</dbReference>
<sequence length="273" mass="29255">MYVTRRSIPSAASLVALLATSACSVALREENIPNPPGPPIVSNLVTPFDEALQCLAETTPKEVRRKMIFGVGEIADLTGKEQVTDGGSGKFVSQGLGDVLQSALVQAGALVVNRRDMRVLVFDRDRAKLPHGIVPTTDHFTGSINRLDFFPGGSVQVGVDGIGGGVRQYRVMVGMNIALTDTRTGEVQKVQALDKQIVGDEIKAGVGRFFGSSLVEVGMNGGSREPLQFVSAQMVKLAGYNTLADVWKNHGCDKHLEELYKPRDLAPKQKPAA</sequence>
<evidence type="ECO:0000313" key="2">
    <source>
        <dbReference type="EMBL" id="GGA73685.1"/>
    </source>
</evidence>
<dbReference type="RefSeq" id="WP_188721862.1">
    <property type="nucleotide sequence ID" value="NZ_BMIF01000009.1"/>
</dbReference>
<dbReference type="InterPro" id="IPR005534">
    <property type="entry name" value="Curli_assmbl/transp-comp_CsgG"/>
</dbReference>
<keyword evidence="3" id="KW-1185">Reference proteome</keyword>
<evidence type="ECO:0008006" key="4">
    <source>
        <dbReference type="Google" id="ProtNLM"/>
    </source>
</evidence>
<dbReference type="Pfam" id="PF03783">
    <property type="entry name" value="CsgG"/>
    <property type="match status" value="1"/>
</dbReference>
<dbReference type="PROSITE" id="PS51257">
    <property type="entry name" value="PROKAR_LIPOPROTEIN"/>
    <property type="match status" value="1"/>
</dbReference>
<dbReference type="AlphaFoldDB" id="A0A916RWG8"/>
<proteinExistence type="predicted"/>
<protein>
    <recommendedName>
        <fullName evidence="4">Curli production assembly/transport component CsgG</fullName>
    </recommendedName>
</protein>
<accession>A0A916RWG8</accession>
<feature type="chain" id="PRO_5036825471" description="Curli production assembly/transport component CsgG" evidence="1">
    <location>
        <begin position="29"/>
        <end position="273"/>
    </location>
</feature>
<feature type="signal peptide" evidence="1">
    <location>
        <begin position="1"/>
        <end position="28"/>
    </location>
</feature>
<dbReference type="EMBL" id="BMIF01000009">
    <property type="protein sequence ID" value="GGA73685.1"/>
    <property type="molecule type" value="Genomic_DNA"/>
</dbReference>
<evidence type="ECO:0000256" key="1">
    <source>
        <dbReference type="SAM" id="SignalP"/>
    </source>
</evidence>
<organism evidence="2 3">
    <name type="scientific">Nitratireductor aestuarii</name>
    <dbReference type="NCBI Taxonomy" id="1735103"/>
    <lineage>
        <taxon>Bacteria</taxon>
        <taxon>Pseudomonadati</taxon>
        <taxon>Pseudomonadota</taxon>
        <taxon>Alphaproteobacteria</taxon>
        <taxon>Hyphomicrobiales</taxon>
        <taxon>Phyllobacteriaceae</taxon>
        <taxon>Nitratireductor</taxon>
    </lineage>
</organism>
<keyword evidence="1" id="KW-0732">Signal</keyword>
<reference evidence="2" key="1">
    <citation type="journal article" date="2014" name="Int. J. Syst. Evol. Microbiol.">
        <title>Complete genome sequence of Corynebacterium casei LMG S-19264T (=DSM 44701T), isolated from a smear-ripened cheese.</title>
        <authorList>
            <consortium name="US DOE Joint Genome Institute (JGI-PGF)"/>
            <person name="Walter F."/>
            <person name="Albersmeier A."/>
            <person name="Kalinowski J."/>
            <person name="Ruckert C."/>
        </authorList>
    </citation>
    <scope>NUCLEOTIDE SEQUENCE</scope>
    <source>
        <strain evidence="2">CGMCC 1.15320</strain>
    </source>
</reference>
<dbReference type="Gene3D" id="3.40.50.10610">
    <property type="entry name" value="ABC-type transport auxiliary lipoprotein component"/>
    <property type="match status" value="1"/>
</dbReference>